<dbReference type="Pfam" id="PF00496">
    <property type="entry name" value="SBP_bac_5"/>
    <property type="match status" value="1"/>
</dbReference>
<dbReference type="GO" id="GO:0015833">
    <property type="term" value="P:peptide transport"/>
    <property type="evidence" value="ECO:0007669"/>
    <property type="project" value="TreeGrafter"/>
</dbReference>
<evidence type="ECO:0000313" key="6">
    <source>
        <dbReference type="EMBL" id="SAI12997.1"/>
    </source>
</evidence>
<gene>
    <name evidence="6" type="primary">hbpA_1</name>
    <name evidence="6" type="ORF">SAMEA1982600_01445</name>
</gene>
<sequence>MRRTLLALAIAAAVAVPALGHAKTFRWAAQGDILTMDPHSQNEGMTIAANSYIYEPLVDYDASFKVIPRLATSWEQVSPTLYRFTLRKDVKFHDGAAFTADDVVFSVHRAMAPTSNYKAYTTGIKEARKVDDHTVEIETTAPNPVLLRQLPNVFIMNKAWSEKNNVTKPQDFVNKEETFAARNTNGTGPYMLKTREIDVRTVFVEHAGWWNKKDKKGNVTEVVFTPIKQNATRTAALLSGEIDFVLDPAAQDLERLRREAKVVEGNEYRTIYIGFDQKRPELLYSSVKGKNPFTDVRVREALYRAIDVEAIKRAVMRGLSAPTGTMIAPQVHGWTEALHKRVPYDIEKSRALLKEAGYDGTLSFTLDCPNNRYINDEAICQAVVGMWAKVGVKASLNAMPRATYFPKVQSRDTSVFLFGWGVPTFDAMYTLQNLIRTKGEGADGMYNLGDYSNKEVDAIIDRVKTETDTAKRDADIHKALEMHAKEFGHIPLHDQVIPWAMRKNVSVVHRADNRLVADWVKVD</sequence>
<dbReference type="InterPro" id="IPR039424">
    <property type="entry name" value="SBP_5"/>
</dbReference>
<dbReference type="RefSeq" id="WP_066410327.1">
    <property type="nucleotide sequence ID" value="NZ_FKBS01000013.1"/>
</dbReference>
<dbReference type="Gene3D" id="3.90.76.10">
    <property type="entry name" value="Dipeptide-binding Protein, Domain 1"/>
    <property type="match status" value="1"/>
</dbReference>
<comment type="similarity">
    <text evidence="1">Belongs to the bacterial solute-binding protein 5 family.</text>
</comment>
<accession>A0A157MVA6</accession>
<dbReference type="InterPro" id="IPR030678">
    <property type="entry name" value="Peptide/Ni-bd"/>
</dbReference>
<evidence type="ECO:0000256" key="3">
    <source>
        <dbReference type="ARBA" id="ARBA00022729"/>
    </source>
</evidence>
<dbReference type="Proteomes" id="UP000077037">
    <property type="component" value="Unassembled WGS sequence"/>
</dbReference>
<dbReference type="PANTHER" id="PTHR30290">
    <property type="entry name" value="PERIPLASMIC BINDING COMPONENT OF ABC TRANSPORTER"/>
    <property type="match status" value="1"/>
</dbReference>
<dbReference type="PANTHER" id="PTHR30290:SF9">
    <property type="entry name" value="OLIGOPEPTIDE-BINDING PROTEIN APPA"/>
    <property type="match status" value="1"/>
</dbReference>
<name>A0A157MVA6_9BORD</name>
<reference evidence="6 7" key="1">
    <citation type="submission" date="2016-03" db="EMBL/GenBank/DDBJ databases">
        <authorList>
            <consortium name="Pathogen Informatics"/>
        </authorList>
    </citation>
    <scope>NUCLEOTIDE SEQUENCE [LARGE SCALE GENOMIC DNA]</scope>
    <source>
        <strain evidence="6 7">NCTC13364</strain>
    </source>
</reference>
<proteinExistence type="inferred from homology"/>
<dbReference type="AlphaFoldDB" id="A0A157MVA6"/>
<evidence type="ECO:0000256" key="4">
    <source>
        <dbReference type="SAM" id="SignalP"/>
    </source>
</evidence>
<dbReference type="GO" id="GO:1904680">
    <property type="term" value="F:peptide transmembrane transporter activity"/>
    <property type="evidence" value="ECO:0007669"/>
    <property type="project" value="TreeGrafter"/>
</dbReference>
<dbReference type="PIRSF" id="PIRSF002741">
    <property type="entry name" value="MppA"/>
    <property type="match status" value="1"/>
</dbReference>
<feature type="signal peptide" evidence="4">
    <location>
        <begin position="1"/>
        <end position="22"/>
    </location>
</feature>
<dbReference type="OrthoDB" id="9801799at2"/>
<dbReference type="Gene3D" id="3.40.190.10">
    <property type="entry name" value="Periplasmic binding protein-like II"/>
    <property type="match status" value="1"/>
</dbReference>
<feature type="domain" description="Solute-binding protein family 5" evidence="5">
    <location>
        <begin position="65"/>
        <end position="437"/>
    </location>
</feature>
<evidence type="ECO:0000256" key="2">
    <source>
        <dbReference type="ARBA" id="ARBA00022448"/>
    </source>
</evidence>
<organism evidence="6 7">
    <name type="scientific">Bordetella ansorpii</name>
    <dbReference type="NCBI Taxonomy" id="288768"/>
    <lineage>
        <taxon>Bacteria</taxon>
        <taxon>Pseudomonadati</taxon>
        <taxon>Pseudomonadota</taxon>
        <taxon>Betaproteobacteria</taxon>
        <taxon>Burkholderiales</taxon>
        <taxon>Alcaligenaceae</taxon>
        <taxon>Bordetella</taxon>
    </lineage>
</organism>
<evidence type="ECO:0000256" key="1">
    <source>
        <dbReference type="ARBA" id="ARBA00005695"/>
    </source>
</evidence>
<evidence type="ECO:0000259" key="5">
    <source>
        <dbReference type="Pfam" id="PF00496"/>
    </source>
</evidence>
<evidence type="ECO:0000313" key="7">
    <source>
        <dbReference type="Proteomes" id="UP000077037"/>
    </source>
</evidence>
<dbReference type="SUPFAM" id="SSF53850">
    <property type="entry name" value="Periplasmic binding protein-like II"/>
    <property type="match status" value="1"/>
</dbReference>
<dbReference type="Gene3D" id="3.10.105.10">
    <property type="entry name" value="Dipeptide-binding Protein, Domain 3"/>
    <property type="match status" value="1"/>
</dbReference>
<dbReference type="CDD" id="cd08498">
    <property type="entry name" value="PBP2_NikA_DppA_OppA_like_2"/>
    <property type="match status" value="1"/>
</dbReference>
<dbReference type="GO" id="GO:0043190">
    <property type="term" value="C:ATP-binding cassette (ABC) transporter complex"/>
    <property type="evidence" value="ECO:0007669"/>
    <property type="project" value="InterPro"/>
</dbReference>
<dbReference type="GO" id="GO:0030288">
    <property type="term" value="C:outer membrane-bounded periplasmic space"/>
    <property type="evidence" value="ECO:0007669"/>
    <property type="project" value="UniProtKB-ARBA"/>
</dbReference>
<dbReference type="EMBL" id="FKBS01000013">
    <property type="protein sequence ID" value="SAI12997.1"/>
    <property type="molecule type" value="Genomic_DNA"/>
</dbReference>
<feature type="chain" id="PRO_5007614379" evidence="4">
    <location>
        <begin position="23"/>
        <end position="523"/>
    </location>
</feature>
<keyword evidence="3 4" id="KW-0732">Signal</keyword>
<protein>
    <submittedName>
        <fullName evidence="6">Binding-protein-dependent transport protein</fullName>
    </submittedName>
</protein>
<keyword evidence="2" id="KW-0813">Transport</keyword>
<dbReference type="InterPro" id="IPR000914">
    <property type="entry name" value="SBP_5_dom"/>
</dbReference>